<dbReference type="InterPro" id="IPR005140">
    <property type="entry name" value="eRF1_Pelota-like_N"/>
</dbReference>
<name>A0A452ECC9_CAPHI</name>
<proteinExistence type="predicted"/>
<accession>A0A452ECC9</accession>
<dbReference type="AlphaFoldDB" id="A0A452ECC9"/>
<dbReference type="GeneTree" id="ENSGT00390000009004"/>
<comment type="subunit">
    <text evidence="3">Component of the eRF1-eRF3-GTP ternary complex, composed of ETF1/ERF1 and eRF3 (GSPT1/ERF3A or GSPT2/ERF3B) and GTP. Component of the transient SURF (SMG1-UPF1-eRF1-eRF3) complex. Interacts with JMJD4. The ETF1-GSPT1 complex interacts with JMJD4.</text>
</comment>
<dbReference type="GO" id="GO:0003747">
    <property type="term" value="F:translation release factor activity"/>
    <property type="evidence" value="ECO:0007669"/>
    <property type="project" value="InterPro"/>
</dbReference>
<dbReference type="STRING" id="9925.ENSCHIP00000009816"/>
<reference evidence="5" key="2">
    <citation type="submission" date="2025-08" db="UniProtKB">
        <authorList>
            <consortium name="Ensembl"/>
        </authorList>
    </citation>
    <scope>IDENTIFICATION</scope>
</reference>
<evidence type="ECO:0000256" key="3">
    <source>
        <dbReference type="ARBA" id="ARBA00046846"/>
    </source>
</evidence>
<dbReference type="Ensembl" id="ENSCHIT00000017589.1">
    <property type="protein sequence ID" value="ENSCHIP00000009816.1"/>
    <property type="gene ID" value="ENSCHIG00000012550.1"/>
</dbReference>
<keyword evidence="6" id="KW-1185">Reference proteome</keyword>
<dbReference type="Pfam" id="PF03463">
    <property type="entry name" value="eRF1_1"/>
    <property type="match status" value="1"/>
</dbReference>
<feature type="domain" description="eRF1/Pelota-like N-terminal" evidence="4">
    <location>
        <begin position="17"/>
        <end position="81"/>
    </location>
</feature>
<evidence type="ECO:0000256" key="1">
    <source>
        <dbReference type="ARBA" id="ARBA00013382"/>
    </source>
</evidence>
<dbReference type="InterPro" id="IPR004403">
    <property type="entry name" value="Peptide_chain-rel_eRF1/aRF1"/>
</dbReference>
<dbReference type="Bgee" id="ENSCHIG00000012550">
    <property type="expression patterns" value="Expressed in thymus"/>
</dbReference>
<reference evidence="5" key="3">
    <citation type="submission" date="2025-09" db="UniProtKB">
        <authorList>
            <consortium name="Ensembl"/>
        </authorList>
    </citation>
    <scope>IDENTIFICATION</scope>
</reference>
<dbReference type="InterPro" id="IPR024049">
    <property type="entry name" value="eRF1_1_sf"/>
</dbReference>
<evidence type="ECO:0000313" key="5">
    <source>
        <dbReference type="Ensembl" id="ENSCHIP00000009816.1"/>
    </source>
</evidence>
<protein>
    <recommendedName>
        <fullName evidence="1">Eukaryotic peptide chain release factor subunit 1</fullName>
    </recommendedName>
</protein>
<evidence type="ECO:0000256" key="2">
    <source>
        <dbReference type="ARBA" id="ARBA00023161"/>
    </source>
</evidence>
<dbReference type="Proteomes" id="UP000291000">
    <property type="component" value="Chromosome 2"/>
</dbReference>
<keyword evidence="2" id="KW-0866">Nonsense-mediated mRNA decay</keyword>
<dbReference type="EMBL" id="LWLT01000002">
    <property type="status" value="NOT_ANNOTATED_CDS"/>
    <property type="molecule type" value="Genomic_DNA"/>
</dbReference>
<organism evidence="5 6">
    <name type="scientific">Capra hircus</name>
    <name type="common">Goat</name>
    <dbReference type="NCBI Taxonomy" id="9925"/>
    <lineage>
        <taxon>Eukaryota</taxon>
        <taxon>Metazoa</taxon>
        <taxon>Chordata</taxon>
        <taxon>Craniata</taxon>
        <taxon>Vertebrata</taxon>
        <taxon>Euteleostomi</taxon>
        <taxon>Mammalia</taxon>
        <taxon>Eutheria</taxon>
        <taxon>Laurasiatheria</taxon>
        <taxon>Artiodactyla</taxon>
        <taxon>Ruminantia</taxon>
        <taxon>Pecora</taxon>
        <taxon>Bovidae</taxon>
        <taxon>Caprinae</taxon>
        <taxon>Capra</taxon>
    </lineage>
</organism>
<dbReference type="SUPFAM" id="SSF55481">
    <property type="entry name" value="N-terminal domain of eukaryotic peptide chain release factor subunit 1, ERF1"/>
    <property type="match status" value="1"/>
</dbReference>
<dbReference type="Gene3D" id="3.30.960.10">
    <property type="entry name" value="eRF1 domain 1"/>
    <property type="match status" value="1"/>
</dbReference>
<evidence type="ECO:0000313" key="6">
    <source>
        <dbReference type="Proteomes" id="UP000291000"/>
    </source>
</evidence>
<dbReference type="OMA" id="FMSLNSH"/>
<reference evidence="5 6" key="1">
    <citation type="submission" date="2016-04" db="EMBL/GenBank/DDBJ databases">
        <title>Polished mammalian reference genomes with single-molecule sequencing and chromosome conformation capture applied to the Capra hircus genome.</title>
        <authorList>
            <person name="Bickhart D.M."/>
            <person name="Koren S."/>
            <person name="Rosen B."/>
            <person name="Hastie A."/>
            <person name="Liachko I."/>
            <person name="Sullivan S.T."/>
            <person name="Burton J."/>
            <person name="Sayre B.L."/>
            <person name="Huson H.J."/>
            <person name="Lee J."/>
            <person name="Lam E."/>
            <person name="Kelley C.M."/>
            <person name="Hutchison J.L."/>
            <person name="Zhou Y."/>
            <person name="Sun J."/>
            <person name="Crisa A."/>
            <person name="Schwartz J.C."/>
            <person name="Hammond J.A."/>
            <person name="Schroeder S.G."/>
            <person name="Liu G.E."/>
            <person name="Dunham M."/>
            <person name="Shendure J."/>
            <person name="Sonstegard T.S."/>
            <person name="Phillippy A.M."/>
            <person name="Van Tassell C.P."/>
            <person name="Smith T.P."/>
        </authorList>
    </citation>
    <scope>NUCLEOTIDE SEQUENCE [LARGE SCALE GENOMIC DNA]</scope>
</reference>
<sequence>ADDPSAANRNVEIWKIKQLIKSLEVARSKGPSVVSSIIPPQDQISRLAKMLPDEFESACNIQFLANCLSVLEATTCVQQLKGSYSTISG</sequence>
<evidence type="ECO:0000259" key="4">
    <source>
        <dbReference type="Pfam" id="PF03463"/>
    </source>
</evidence>
<dbReference type="PANTHER" id="PTHR10113">
    <property type="entry name" value="PEPTIDE CHAIN RELEASE FACTOR SUBUNIT 1"/>
    <property type="match status" value="1"/>
</dbReference>